<sequence>MEGKRHSSEAYNVNGRISRMQEDLLLCSEDFVSSFKPRRATRTRASQATGVPLQRPHVAIVGAGLAGLRCAEVLLSKGAKVTILEGRSRIGGRIHQASLQGRTVDMGPNWIHGTKDNPLVKLAQETNTDLCSVDDSTSVYDPQGLPITNEEATAGFEKVWTFISDAFRYSNEQCRSIRASMSLKDFFLEKLSGQSNSEERGLVLLLAEVWGSFIGDPWEKQSLKWFWLEECLDGDNLYVSGSHEAIVRRIAEYVLSRAKIHFSTKVTSVESTITEGGDPIVVVRAENSCFEFDEVVIAVPLGCLKREQPTILPPMASNLRQAIKNASYSSLEKVYVSFPVDFWSEKASGCQLSGNESQAKMSPSPSFAHFLQPQYVPEHQKSWTIEVVPLSSPAQFGDQAQATLLFYLYGPCATYVTSLIRELPPTSSEYINKLVEFFRPYYSRLPNYKDDHPDCVPNAVLATNWQNDDLAGNGSYTNFKVSEDVQDGQGEVRLDEDIRAMRLGIPERGIWFAGEHTAPFVALGTSTGAYWSGESAAVKILAANGLLQRSANSCDAVGSSDPWQPTMQAAPLIQGSFHSSSFGSRQCGKV</sequence>
<comment type="caution">
    <text evidence="1">The sequence shown here is derived from an EMBL/GenBank/DDBJ whole genome shotgun (WGS) entry which is preliminary data.</text>
</comment>
<gene>
    <name evidence="1" type="ORF">ACCO45_007885</name>
</gene>
<accession>A0ACC4DLP6</accession>
<evidence type="ECO:0000313" key="2">
    <source>
        <dbReference type="Proteomes" id="UP001638806"/>
    </source>
</evidence>
<proteinExistence type="predicted"/>
<organism evidence="1 2">
    <name type="scientific">Purpureocillium lilacinum</name>
    <name type="common">Paecilomyces lilacinus</name>
    <dbReference type="NCBI Taxonomy" id="33203"/>
    <lineage>
        <taxon>Eukaryota</taxon>
        <taxon>Fungi</taxon>
        <taxon>Dikarya</taxon>
        <taxon>Ascomycota</taxon>
        <taxon>Pezizomycotina</taxon>
        <taxon>Sordariomycetes</taxon>
        <taxon>Hypocreomycetidae</taxon>
        <taxon>Hypocreales</taxon>
        <taxon>Ophiocordycipitaceae</taxon>
        <taxon>Purpureocillium</taxon>
    </lineage>
</organism>
<keyword evidence="2" id="KW-1185">Reference proteome</keyword>
<dbReference type="Proteomes" id="UP001638806">
    <property type="component" value="Unassembled WGS sequence"/>
</dbReference>
<reference evidence="1" key="1">
    <citation type="submission" date="2024-12" db="EMBL/GenBank/DDBJ databases">
        <title>Comparative genomics and development of molecular markers within Purpureocillium lilacinum and among Purpureocillium species.</title>
        <authorList>
            <person name="Yeh Z.-Y."/>
            <person name="Ni N.-T."/>
            <person name="Lo P.-H."/>
            <person name="Mushyakhwo K."/>
            <person name="Lin C.-F."/>
            <person name="Nai Y.-S."/>
        </authorList>
    </citation>
    <scope>NUCLEOTIDE SEQUENCE</scope>
    <source>
        <strain evidence="1">NCHU-NPUST-175</strain>
    </source>
</reference>
<name>A0ACC4DLP6_PURLI</name>
<protein>
    <submittedName>
        <fullName evidence="1">Uncharacterized protein</fullName>
    </submittedName>
</protein>
<evidence type="ECO:0000313" key="1">
    <source>
        <dbReference type="EMBL" id="KAL3957307.1"/>
    </source>
</evidence>
<dbReference type="EMBL" id="JBGNUJ010000007">
    <property type="protein sequence ID" value="KAL3957307.1"/>
    <property type="molecule type" value="Genomic_DNA"/>
</dbReference>